<evidence type="ECO:0000313" key="2">
    <source>
        <dbReference type="EMBL" id="MBU3851354.1"/>
    </source>
</evidence>
<dbReference type="AlphaFoldDB" id="A0A948WZA2"/>
<reference evidence="2" key="2">
    <citation type="submission" date="2021-04" db="EMBL/GenBank/DDBJ databases">
        <authorList>
            <person name="Gilroy R."/>
        </authorList>
    </citation>
    <scope>NUCLEOTIDE SEQUENCE</scope>
    <source>
        <strain evidence="2">F6-6636</strain>
    </source>
</reference>
<name>A0A948WZA2_9LACO</name>
<dbReference type="PANTHER" id="PTHR37305">
    <property type="entry name" value="INTEGRAL MEMBRANE PROTEIN-RELATED"/>
    <property type="match status" value="1"/>
</dbReference>
<feature type="transmembrane region" description="Helical" evidence="1">
    <location>
        <begin position="241"/>
        <end position="263"/>
    </location>
</feature>
<proteinExistence type="predicted"/>
<sequence length="273" mass="30435">MLALIKNEWIKLWQKRTTQIFTILLFLVPIVIAIGGKTLAGQLVGCPLQANDLLQSLGSITVPYHLVLALIVGAIVADEYSGGTIKNLLIQPFTRNQILLSKYIVSLLLNAVYAVGLWFDLWLSGNFISGFQSPLATVPGSAGTSVLLASLGMLFSVFWANILIVSGTFLLSTLFTWPGLAMAFSVLMLVVDNFCSAVATIYMLGRGMTWLKWNPFNVFNMNKIFGMKIMHIPLHATDLHYWQMMLMCVCYSGICYLLSTLIFKYRDIKLHDH</sequence>
<comment type="caution">
    <text evidence="2">The sequence shown here is derived from an EMBL/GenBank/DDBJ whole genome shotgun (WGS) entry which is preliminary data.</text>
</comment>
<keyword evidence="1" id="KW-1133">Transmembrane helix</keyword>
<accession>A0A948WZA2</accession>
<protein>
    <submittedName>
        <fullName evidence="2">ABC transporter permease</fullName>
    </submittedName>
</protein>
<reference evidence="2" key="1">
    <citation type="journal article" date="2021" name="PeerJ">
        <title>Extensive microbial diversity within the chicken gut microbiome revealed by metagenomics and culture.</title>
        <authorList>
            <person name="Gilroy R."/>
            <person name="Ravi A."/>
            <person name="Getino M."/>
            <person name="Pursley I."/>
            <person name="Horton D.L."/>
            <person name="Alikhan N.F."/>
            <person name="Baker D."/>
            <person name="Gharbi K."/>
            <person name="Hall N."/>
            <person name="Watson M."/>
            <person name="Adriaenssens E.M."/>
            <person name="Foster-Nyarko E."/>
            <person name="Jarju S."/>
            <person name="Secka A."/>
            <person name="Antonio M."/>
            <person name="Oren A."/>
            <person name="Chaudhuri R.R."/>
            <person name="La Ragione R."/>
            <person name="Hildebrand F."/>
            <person name="Pallen M.J."/>
        </authorList>
    </citation>
    <scope>NUCLEOTIDE SEQUENCE</scope>
    <source>
        <strain evidence="2">F6-6636</strain>
    </source>
</reference>
<keyword evidence="1" id="KW-0812">Transmembrane</keyword>
<feature type="transmembrane region" description="Helical" evidence="1">
    <location>
        <begin position="60"/>
        <end position="77"/>
    </location>
</feature>
<dbReference type="Pfam" id="PF12730">
    <property type="entry name" value="ABC2_membrane_4"/>
    <property type="match status" value="1"/>
</dbReference>
<evidence type="ECO:0000313" key="3">
    <source>
        <dbReference type="Proteomes" id="UP000777303"/>
    </source>
</evidence>
<feature type="transmembrane region" description="Helical" evidence="1">
    <location>
        <begin position="146"/>
        <end position="171"/>
    </location>
</feature>
<evidence type="ECO:0000256" key="1">
    <source>
        <dbReference type="SAM" id="Phobius"/>
    </source>
</evidence>
<dbReference type="EMBL" id="JAHLFS010000021">
    <property type="protein sequence ID" value="MBU3851354.1"/>
    <property type="molecule type" value="Genomic_DNA"/>
</dbReference>
<keyword evidence="1" id="KW-0472">Membrane</keyword>
<gene>
    <name evidence="2" type="ORF">H9901_01475</name>
</gene>
<dbReference type="Proteomes" id="UP000777303">
    <property type="component" value="Unassembled WGS sequence"/>
</dbReference>
<feature type="transmembrane region" description="Helical" evidence="1">
    <location>
        <begin position="20"/>
        <end position="40"/>
    </location>
</feature>
<dbReference type="PANTHER" id="PTHR37305:SF1">
    <property type="entry name" value="MEMBRANE PROTEIN"/>
    <property type="match status" value="1"/>
</dbReference>
<feature type="transmembrane region" description="Helical" evidence="1">
    <location>
        <begin position="98"/>
        <end position="119"/>
    </location>
</feature>
<organism evidence="2 3">
    <name type="scientific">Candidatus Paralactobacillus gallistercoris</name>
    <dbReference type="NCBI Taxonomy" id="2838724"/>
    <lineage>
        <taxon>Bacteria</taxon>
        <taxon>Bacillati</taxon>
        <taxon>Bacillota</taxon>
        <taxon>Bacilli</taxon>
        <taxon>Lactobacillales</taxon>
        <taxon>Lactobacillaceae</taxon>
        <taxon>Lactobacillus</taxon>
    </lineage>
</organism>